<dbReference type="PANTHER" id="PTHR43365">
    <property type="entry name" value="BLR7806 PROTEIN"/>
    <property type="match status" value="1"/>
</dbReference>
<proteinExistence type="inferred from homology"/>
<reference evidence="8 9" key="1">
    <citation type="submission" date="2018-07" db="EMBL/GenBank/DDBJ databases">
        <title>Halioglobus sp. genome submission.</title>
        <authorList>
            <person name="Ye M.-Q."/>
            <person name="Du Z.-J."/>
        </authorList>
    </citation>
    <scope>NUCLEOTIDE SEQUENCE [LARGE SCALE GENOMIC DNA]</scope>
    <source>
        <strain evidence="8 9">U0301</strain>
    </source>
</reference>
<dbReference type="NCBIfam" id="NF006090">
    <property type="entry name" value="PRK08242.1"/>
    <property type="match status" value="1"/>
</dbReference>
<keyword evidence="3 5" id="KW-0012">Acyltransferase</keyword>
<dbReference type="Pfam" id="PF00108">
    <property type="entry name" value="Thiolase_N"/>
    <property type="match status" value="1"/>
</dbReference>
<evidence type="ECO:0000313" key="8">
    <source>
        <dbReference type="EMBL" id="RLQ21004.1"/>
    </source>
</evidence>
<evidence type="ECO:0000259" key="6">
    <source>
        <dbReference type="Pfam" id="PF00108"/>
    </source>
</evidence>
<dbReference type="InterPro" id="IPR002155">
    <property type="entry name" value="Thiolase"/>
</dbReference>
<comment type="caution">
    <text evidence="8">The sequence shown here is derived from an EMBL/GenBank/DDBJ whole genome shotgun (WGS) entry which is preliminary data.</text>
</comment>
<feature type="active site" description="Acyl-thioester intermediate" evidence="4">
    <location>
        <position position="92"/>
    </location>
</feature>
<dbReference type="PROSITE" id="PS00737">
    <property type="entry name" value="THIOLASE_2"/>
    <property type="match status" value="1"/>
</dbReference>
<comment type="similarity">
    <text evidence="1 5">Belongs to the thiolase-like superfamily. Thiolase family.</text>
</comment>
<feature type="domain" description="Thiolase C-terminal" evidence="7">
    <location>
        <begin position="278"/>
        <end position="399"/>
    </location>
</feature>
<dbReference type="InterPro" id="IPR020610">
    <property type="entry name" value="Thiolase_AS"/>
</dbReference>
<dbReference type="PANTHER" id="PTHR43365:SF1">
    <property type="entry name" value="ACETYL-COA C-ACYLTRANSFERASE"/>
    <property type="match status" value="1"/>
</dbReference>
<dbReference type="InterPro" id="IPR020613">
    <property type="entry name" value="Thiolase_CS"/>
</dbReference>
<dbReference type="Pfam" id="PF02803">
    <property type="entry name" value="Thiolase_C"/>
    <property type="match status" value="1"/>
</dbReference>
<evidence type="ECO:0000259" key="7">
    <source>
        <dbReference type="Pfam" id="PF02803"/>
    </source>
</evidence>
<evidence type="ECO:0000313" key="9">
    <source>
        <dbReference type="Proteomes" id="UP000265509"/>
    </source>
</evidence>
<dbReference type="Gene3D" id="3.40.47.10">
    <property type="match status" value="2"/>
</dbReference>
<keyword evidence="9" id="KW-1185">Reference proteome</keyword>
<dbReference type="NCBIfam" id="TIGR01930">
    <property type="entry name" value="AcCoA-C-Actrans"/>
    <property type="match status" value="1"/>
</dbReference>
<feature type="active site" description="Proton acceptor" evidence="4">
    <location>
        <position position="386"/>
    </location>
</feature>
<dbReference type="InterPro" id="IPR020616">
    <property type="entry name" value="Thiolase_N"/>
</dbReference>
<dbReference type="EMBL" id="QRAN01000017">
    <property type="protein sequence ID" value="RLQ21004.1"/>
    <property type="molecule type" value="Genomic_DNA"/>
</dbReference>
<evidence type="ECO:0000256" key="1">
    <source>
        <dbReference type="ARBA" id="ARBA00010982"/>
    </source>
</evidence>
<organism evidence="8 9">
    <name type="scientific">Seongchinamella sediminis</name>
    <dbReference type="NCBI Taxonomy" id="2283635"/>
    <lineage>
        <taxon>Bacteria</taxon>
        <taxon>Pseudomonadati</taxon>
        <taxon>Pseudomonadota</taxon>
        <taxon>Gammaproteobacteria</taxon>
        <taxon>Cellvibrionales</taxon>
        <taxon>Halieaceae</taxon>
        <taxon>Seongchinamella</taxon>
    </lineage>
</organism>
<evidence type="ECO:0000256" key="4">
    <source>
        <dbReference type="PIRSR" id="PIRSR000429-1"/>
    </source>
</evidence>
<evidence type="ECO:0000256" key="2">
    <source>
        <dbReference type="ARBA" id="ARBA00022679"/>
    </source>
</evidence>
<sequence>MTQEAFIYDAIRTPRGKGKPGGGLYEVKPIDLITNLLEEMKSRHALDTTQVEDFICATGEPVNEQGQNIAKTALVYSSWDDITTGAQLHRYCAGGLDAVNNIAMKIMSGMESLGVAGGVESMSRLGIGAGGAAAGDAWVAMKSYGISQGLGADLMAGLDGFSREDVDRYACESQRRAAHARDNGYFDKSLVPVKDLNGVTVLAHDELIRPTDMEKLAKLNPSFVMFNDFGHGDFLKFKYPQVEKVECIHTPGNSSGVVDGASLVLLGNRQAGDDQGLRPRARIRAMAVTGSEPTIMLAGPVPASQKALKIAGMGVDDIDLFELNEAFASVVLRYQRLMGVADDRINVNGGAIAMGHPIGATGAMVLGTLLDELERRDLNTGLVTLCAGGGIGIATIIERV</sequence>
<dbReference type="RefSeq" id="WP_117956210.1">
    <property type="nucleotide sequence ID" value="NZ_QRAN01000017.1"/>
</dbReference>
<protein>
    <submittedName>
        <fullName evidence="8">Acetyl-CoA C-acetyltransferase</fullName>
        <ecNumber evidence="8">2.3.1.9</ecNumber>
    </submittedName>
</protein>
<keyword evidence="2 5" id="KW-0808">Transferase</keyword>
<name>A0A3L7DUD2_9GAMM</name>
<dbReference type="EC" id="2.3.1.9" evidence="8"/>
<dbReference type="PIRSF" id="PIRSF000429">
    <property type="entry name" value="Ac-CoA_Ac_transf"/>
    <property type="match status" value="1"/>
</dbReference>
<dbReference type="InterPro" id="IPR016039">
    <property type="entry name" value="Thiolase-like"/>
</dbReference>
<dbReference type="Proteomes" id="UP000265509">
    <property type="component" value="Unassembled WGS sequence"/>
</dbReference>
<feature type="domain" description="Thiolase N-terminal" evidence="6">
    <location>
        <begin position="6"/>
        <end position="224"/>
    </location>
</feature>
<gene>
    <name evidence="8" type="ORF">DWB85_14885</name>
</gene>
<evidence type="ECO:0000256" key="5">
    <source>
        <dbReference type="RuleBase" id="RU003557"/>
    </source>
</evidence>
<dbReference type="GO" id="GO:0003985">
    <property type="term" value="F:acetyl-CoA C-acetyltransferase activity"/>
    <property type="evidence" value="ECO:0007669"/>
    <property type="project" value="UniProtKB-EC"/>
</dbReference>
<dbReference type="PROSITE" id="PS00099">
    <property type="entry name" value="THIOLASE_3"/>
    <property type="match status" value="1"/>
</dbReference>
<feature type="active site" description="Proton acceptor" evidence="4">
    <location>
        <position position="356"/>
    </location>
</feature>
<evidence type="ECO:0000256" key="3">
    <source>
        <dbReference type="ARBA" id="ARBA00023315"/>
    </source>
</evidence>
<dbReference type="OrthoDB" id="9764638at2"/>
<dbReference type="SUPFAM" id="SSF53901">
    <property type="entry name" value="Thiolase-like"/>
    <property type="match status" value="2"/>
</dbReference>
<dbReference type="InterPro" id="IPR020617">
    <property type="entry name" value="Thiolase_C"/>
</dbReference>
<dbReference type="AlphaFoldDB" id="A0A3L7DUD2"/>
<accession>A0A3L7DUD2</accession>
<dbReference type="CDD" id="cd00751">
    <property type="entry name" value="thiolase"/>
    <property type="match status" value="1"/>
</dbReference>